<name>A0A2T0SRQ0_9PSEU</name>
<gene>
    <name evidence="2" type="ORF">CLV43_1129</name>
</gene>
<evidence type="ECO:0000256" key="1">
    <source>
        <dbReference type="ARBA" id="ARBA00023251"/>
    </source>
</evidence>
<evidence type="ECO:0000313" key="3">
    <source>
        <dbReference type="Proteomes" id="UP000239494"/>
    </source>
</evidence>
<dbReference type="GO" id="GO:0046677">
    <property type="term" value="P:response to antibiotic"/>
    <property type="evidence" value="ECO:0007669"/>
    <property type="project" value="UniProtKB-KW"/>
</dbReference>
<evidence type="ECO:0000313" key="2">
    <source>
        <dbReference type="EMBL" id="PRY36087.1"/>
    </source>
</evidence>
<dbReference type="InterPro" id="IPR000335">
    <property type="entry name" value="Bleomycin-R"/>
</dbReference>
<dbReference type="CDD" id="cd08349">
    <property type="entry name" value="BLMA_like"/>
    <property type="match status" value="1"/>
</dbReference>
<dbReference type="Proteomes" id="UP000239494">
    <property type="component" value="Unassembled WGS sequence"/>
</dbReference>
<protein>
    <recommendedName>
        <fullName evidence="4">VOC family protein</fullName>
    </recommendedName>
</protein>
<keyword evidence="3" id="KW-1185">Reference proteome</keyword>
<dbReference type="EMBL" id="PVTF01000012">
    <property type="protein sequence ID" value="PRY36087.1"/>
    <property type="molecule type" value="Genomic_DNA"/>
</dbReference>
<sequence>MGDDVAERTIPILPCRSIDEVLDFYQAIGFEVTYRQKVPNTYAIVRRGGIELQFFVLKAVDPANSYSTCYVLTSDVDDLYRSFRDGIRAATGRVPLRGVPRIGALKDMSYGVRQFVMTDPGGNMIRIGQPLDAPAADAPVDRLDRALRTAILLGDSKEDPLAAARTLDRALDAAEPTSPTTLFRALVFRADLALRLDDRPLAATVLSRADAVPLTDTDRATLVDDLTRARDLRTDLAVT</sequence>
<dbReference type="SUPFAM" id="SSF54593">
    <property type="entry name" value="Glyoxalase/Bleomycin resistance protein/Dihydroxybiphenyl dioxygenase"/>
    <property type="match status" value="1"/>
</dbReference>
<accession>A0A2T0SRQ0</accession>
<reference evidence="2 3" key="1">
    <citation type="submission" date="2018-03" db="EMBL/GenBank/DDBJ databases">
        <title>Genomic Encyclopedia of Archaeal and Bacterial Type Strains, Phase II (KMG-II): from individual species to whole genera.</title>
        <authorList>
            <person name="Goeker M."/>
        </authorList>
    </citation>
    <scope>NUCLEOTIDE SEQUENCE [LARGE SCALE GENOMIC DNA]</scope>
    <source>
        <strain evidence="2 3">DSM 44720</strain>
    </source>
</reference>
<evidence type="ECO:0008006" key="4">
    <source>
        <dbReference type="Google" id="ProtNLM"/>
    </source>
</evidence>
<dbReference type="InterPro" id="IPR029068">
    <property type="entry name" value="Glyas_Bleomycin-R_OHBP_Dase"/>
</dbReference>
<organism evidence="2 3">
    <name type="scientific">Umezawaea tangerina</name>
    <dbReference type="NCBI Taxonomy" id="84725"/>
    <lineage>
        <taxon>Bacteria</taxon>
        <taxon>Bacillati</taxon>
        <taxon>Actinomycetota</taxon>
        <taxon>Actinomycetes</taxon>
        <taxon>Pseudonocardiales</taxon>
        <taxon>Pseudonocardiaceae</taxon>
        <taxon>Umezawaea</taxon>
    </lineage>
</organism>
<proteinExistence type="predicted"/>
<comment type="caution">
    <text evidence="2">The sequence shown here is derived from an EMBL/GenBank/DDBJ whole genome shotgun (WGS) entry which is preliminary data.</text>
</comment>
<dbReference type="AlphaFoldDB" id="A0A2T0SRQ0"/>
<dbReference type="RefSeq" id="WP_245887174.1">
    <property type="nucleotide sequence ID" value="NZ_PVTF01000012.1"/>
</dbReference>
<keyword evidence="1" id="KW-0046">Antibiotic resistance</keyword>
<dbReference type="Gene3D" id="3.10.180.10">
    <property type="entry name" value="2,3-Dihydroxybiphenyl 1,2-Dioxygenase, domain 1"/>
    <property type="match status" value="1"/>
</dbReference>